<dbReference type="KEGG" id="peu:105138139"/>
<feature type="domain" description="Chalcone/stilbene synthase C-terminal" evidence="7">
    <location>
        <begin position="1073"/>
        <end position="1216"/>
    </location>
</feature>
<evidence type="ECO:0000313" key="8">
    <source>
        <dbReference type="Proteomes" id="UP000694918"/>
    </source>
</evidence>
<dbReference type="AlphaFoldDB" id="A0AAJ6V7L5"/>
<dbReference type="SUPFAM" id="SSF81901">
    <property type="entry name" value="HCP-like"/>
    <property type="match status" value="1"/>
</dbReference>
<sequence>MTPIANSRTRALFGRQFFFNVNSQVQAPLLLVLRHYSSSNGEQLDADNVNEPRKSSNKSKTAKSMARLINSKPWSTELESSLFSLSPSISKTTFFQVLRFIASPSKAFEFFNWASRNGFTHDSRSYFMMLEILGRNGNLNIARNFLFSIERRSNGSVKIEDRFCNTLLRSYGNAGLFNEAIKLFSLMKSSGVSPSVITFNSLLLILLKRGRTNMAHSVFDEMCGTYGVTPDTYTFNILIRGFCKNSMVDEGFRFFKEMSRFNCEPDVVTYNTLVDGLCRAGKVRIAHNVVKGMVKKMKDLSPDVVTYTTLVRGYCMKQEIDEALVVFEEMVSRGLKPNDITYNTLIKGLCEVQKFDKIKEILGGAVGGRGFVPDTCTYNTLMNSQCDAGNFDEALKMFKKMKELKVQPDSATYSVLIRNLCQRGDFERAEQLFDELSDDDILLRDDGCTPLVAAYNPIFDFLCKNGKTSKAERVFRQLMKKGTQDPPSYKTLILGHCKEGTFEAGYKLLLYMLRRDYVPDFETYVLLINGFLQKGEPILAYKTLERMLKSSYLPKTSVFHSILSELLKHDFARESASFVVLMIDRKIRQNINLSTHTMRLLFGSGLRNKAFQIVELLYDNGYVVDMEELIGFICQNGKLLDAQKMLSFCLEKGHTVDINVCNVVIEGLCKMKRPLEAFGLYYKLVEKSNHQQLSCLEGLRTALEAGGRSEEAKFVSKRMPDERQLADLLYMDHGTLALVHCFTAQQQNQLSSTQCLSTEPVHMVSFISTQALPTYFSTLERSFMLLILGTNLSPRSSLALVYISLLCDASSIQFSLYQTIFFLNLLKMSKTIGNGASKHHATLTGRAPTPGKATILATGKAFPSQLVPQECLVEGYMRDTKCDDASIKEKLERLCKSTTVKTRYTVMSKEILEKYPELATEGSPTIKQRLEIANPAVVEMALKASIACINEWGGSVKDITHVVYVSSSEIRLPGGDLYLASQLGLRNDVGRVMLYFLGCYGGVTGLRVAKDIAENNPGSRILLTTSETTILGFRPPNKARPYDLVGAALFGDGAAAVIIGADPVIGKESPFMELSYAVQQFLPGTQNVIDGRLSEEGINFKLGRDLPQKIEDNIEEFCRKLMSKAGLTEFNDLFWAVHPGGPAILNRLESNLKLNTEKLECSRRALINYGNVSSNTIVYVLEYMKEELKRGGGEEWGLALAFGPGITFEGILLRSL</sequence>
<feature type="repeat" description="PPR" evidence="4">
    <location>
        <begin position="266"/>
        <end position="296"/>
    </location>
</feature>
<dbReference type="GO" id="GO:0016746">
    <property type="term" value="F:acyltransferase activity"/>
    <property type="evidence" value="ECO:0007669"/>
    <property type="project" value="InterPro"/>
</dbReference>
<dbReference type="Pfam" id="PF00195">
    <property type="entry name" value="Chal_sti_synt_N"/>
    <property type="match status" value="1"/>
</dbReference>
<feature type="repeat" description="PPR" evidence="4">
    <location>
        <begin position="409"/>
        <end position="443"/>
    </location>
</feature>
<dbReference type="Proteomes" id="UP000694918">
    <property type="component" value="Unplaced"/>
</dbReference>
<feature type="region of interest" description="Disordered" evidence="5">
    <location>
        <begin position="43"/>
        <end position="63"/>
    </location>
</feature>
<dbReference type="InterPro" id="IPR050872">
    <property type="entry name" value="PPR_P_subfamily"/>
</dbReference>
<organism evidence="8 9">
    <name type="scientific">Populus euphratica</name>
    <name type="common">Euphrates poplar</name>
    <dbReference type="NCBI Taxonomy" id="75702"/>
    <lineage>
        <taxon>Eukaryota</taxon>
        <taxon>Viridiplantae</taxon>
        <taxon>Streptophyta</taxon>
        <taxon>Embryophyta</taxon>
        <taxon>Tracheophyta</taxon>
        <taxon>Spermatophyta</taxon>
        <taxon>Magnoliopsida</taxon>
        <taxon>eudicotyledons</taxon>
        <taxon>Gunneridae</taxon>
        <taxon>Pentapetalae</taxon>
        <taxon>rosids</taxon>
        <taxon>fabids</taxon>
        <taxon>Malpighiales</taxon>
        <taxon>Salicaceae</taxon>
        <taxon>Saliceae</taxon>
        <taxon>Populus</taxon>
    </lineage>
</organism>
<evidence type="ECO:0000256" key="2">
    <source>
        <dbReference type="ARBA" id="ARBA00007626"/>
    </source>
</evidence>
<gene>
    <name evidence="9" type="primary">LOC105138139</name>
</gene>
<evidence type="ECO:0000256" key="5">
    <source>
        <dbReference type="SAM" id="MobiDB-lite"/>
    </source>
</evidence>
<name>A0AAJ6V7L5_POPEU</name>
<evidence type="ECO:0000313" key="9">
    <source>
        <dbReference type="RefSeq" id="XP_011042452.1"/>
    </source>
</evidence>
<dbReference type="Pfam" id="PF13041">
    <property type="entry name" value="PPR_2"/>
    <property type="match status" value="5"/>
</dbReference>
<dbReference type="GeneID" id="105138139"/>
<dbReference type="Gene3D" id="1.25.40.10">
    <property type="entry name" value="Tetratricopeptide repeat domain"/>
    <property type="match status" value="6"/>
</dbReference>
<dbReference type="CDD" id="cd00831">
    <property type="entry name" value="CHS_like"/>
    <property type="match status" value="1"/>
</dbReference>
<dbReference type="SUPFAM" id="SSF53901">
    <property type="entry name" value="Thiolase-like"/>
    <property type="match status" value="2"/>
</dbReference>
<feature type="repeat" description="PPR" evidence="4">
    <location>
        <begin position="160"/>
        <end position="194"/>
    </location>
</feature>
<dbReference type="InterPro" id="IPR002885">
    <property type="entry name" value="PPR_rpt"/>
</dbReference>
<feature type="domain" description="Chalcone/stilbene synthase N-terminal" evidence="6">
    <location>
        <begin position="849"/>
        <end position="1063"/>
    </location>
</feature>
<keyword evidence="3" id="KW-0677">Repeat</keyword>
<dbReference type="InterPro" id="IPR001099">
    <property type="entry name" value="Chalcone/stilbene_synt_N"/>
</dbReference>
<dbReference type="InterPro" id="IPR016039">
    <property type="entry name" value="Thiolase-like"/>
</dbReference>
<feature type="repeat" description="PPR" evidence="4">
    <location>
        <begin position="231"/>
        <end position="265"/>
    </location>
</feature>
<accession>A0AAJ6V7L5</accession>
<dbReference type="PROSITE" id="PS51375">
    <property type="entry name" value="PPR"/>
    <property type="match status" value="9"/>
</dbReference>
<evidence type="ECO:0000256" key="4">
    <source>
        <dbReference type="PROSITE-ProRule" id="PRU00708"/>
    </source>
</evidence>
<evidence type="ECO:0000259" key="7">
    <source>
        <dbReference type="Pfam" id="PF02797"/>
    </source>
</evidence>
<evidence type="ECO:0000256" key="1">
    <source>
        <dbReference type="ARBA" id="ARBA00005531"/>
    </source>
</evidence>
<dbReference type="Pfam" id="PF01535">
    <property type="entry name" value="PPR"/>
    <property type="match status" value="2"/>
</dbReference>
<dbReference type="FunFam" id="3.40.47.10:FF:000014">
    <property type="entry name" value="Chalcone synthase 1"/>
    <property type="match status" value="1"/>
</dbReference>
<feature type="repeat" description="PPR" evidence="4">
    <location>
        <begin position="303"/>
        <end position="337"/>
    </location>
</feature>
<feature type="repeat" description="PPR" evidence="4">
    <location>
        <begin position="485"/>
        <end position="519"/>
    </location>
</feature>
<dbReference type="RefSeq" id="XP_011042452.1">
    <property type="nucleotide sequence ID" value="XM_011044150.1"/>
</dbReference>
<feature type="repeat" description="PPR" evidence="4">
    <location>
        <begin position="338"/>
        <end position="373"/>
    </location>
</feature>
<comment type="similarity">
    <text evidence="2">Belongs to the PPR family. P subfamily.</text>
</comment>
<dbReference type="PANTHER" id="PTHR46128">
    <property type="entry name" value="MITOCHONDRIAL GROUP I INTRON SPLICING FACTOR CCM1"/>
    <property type="match status" value="1"/>
</dbReference>
<dbReference type="InterPro" id="IPR011990">
    <property type="entry name" value="TPR-like_helical_dom_sf"/>
</dbReference>
<dbReference type="Pfam" id="PF02797">
    <property type="entry name" value="Chal_sti_synt_C"/>
    <property type="match status" value="1"/>
</dbReference>
<comment type="similarity">
    <text evidence="1">Belongs to the thiolase-like superfamily. Chalcone/stilbene synthases family.</text>
</comment>
<reference evidence="9" key="1">
    <citation type="submission" date="2025-08" db="UniProtKB">
        <authorList>
            <consortium name="RefSeq"/>
        </authorList>
    </citation>
    <scope>IDENTIFICATION</scope>
</reference>
<dbReference type="FunFam" id="1.25.40.10:FF:000558">
    <property type="entry name" value="Pentatricopeptide repeat-containing protein At5g39710"/>
    <property type="match status" value="1"/>
</dbReference>
<feature type="repeat" description="PPR" evidence="4">
    <location>
        <begin position="520"/>
        <end position="554"/>
    </location>
</feature>
<evidence type="ECO:0000256" key="3">
    <source>
        <dbReference type="ARBA" id="ARBA00022737"/>
    </source>
</evidence>
<evidence type="ECO:0000259" key="6">
    <source>
        <dbReference type="Pfam" id="PF00195"/>
    </source>
</evidence>
<dbReference type="NCBIfam" id="TIGR00756">
    <property type="entry name" value="PPR"/>
    <property type="match status" value="9"/>
</dbReference>
<dbReference type="PANTHER" id="PTHR46128:SF211">
    <property type="entry name" value="PENTACOTRIPEPTIDE-REPEAT REGION OF PRORP DOMAIN-CONTAINING PROTEIN"/>
    <property type="match status" value="1"/>
</dbReference>
<protein>
    <submittedName>
        <fullName evidence="9">Pentatricopeptide repeat-containing protein At1g02060, chloroplastic</fullName>
    </submittedName>
</protein>
<dbReference type="Gene3D" id="3.40.47.10">
    <property type="match status" value="2"/>
</dbReference>
<proteinExistence type="inferred from homology"/>
<dbReference type="FunFam" id="3.40.47.10:FF:000025">
    <property type="entry name" value="Chalcone synthase 2"/>
    <property type="match status" value="1"/>
</dbReference>
<feature type="repeat" description="PPR" evidence="4">
    <location>
        <begin position="374"/>
        <end position="408"/>
    </location>
</feature>
<dbReference type="InterPro" id="IPR012328">
    <property type="entry name" value="Chalcone/stilbene_synt_C"/>
</dbReference>
<keyword evidence="8" id="KW-1185">Reference proteome</keyword>